<reference evidence="2 3" key="3">
    <citation type="submission" date="2020-08" db="EMBL/GenBank/DDBJ databases">
        <title>Genomic Encyclopedia of Type Strains, Phase IV (KMG-IV): sequencing the most valuable type-strain genomes for metagenomic binning, comparative biology and taxonomic classification.</title>
        <authorList>
            <person name="Goeker M."/>
        </authorList>
    </citation>
    <scope>NUCLEOTIDE SEQUENCE [LARGE SCALE GENOMIC DNA]</scope>
    <source>
        <strain evidence="2 3">DSM 27521</strain>
    </source>
</reference>
<dbReference type="AlphaFoldDB" id="A0A7W8NQ53"/>
<name>A0A7W8NQ53_9DEIO</name>
<reference evidence="1" key="1">
    <citation type="journal article" date="2014" name="Int. J. Syst. Evol. Microbiol.">
        <title>Complete genome of a new Firmicutes species belonging to the dominant human colonic microbiota ('Ruminococcus bicirculans') reveals two chromosomes and a selective capacity to utilize plant glucans.</title>
        <authorList>
            <consortium name="NISC Comparative Sequencing Program"/>
            <person name="Wegmann U."/>
            <person name="Louis P."/>
            <person name="Goesmann A."/>
            <person name="Henrissat B."/>
            <person name="Duncan S.H."/>
            <person name="Flint H.J."/>
        </authorList>
    </citation>
    <scope>NUCLEOTIDE SEQUENCE</scope>
    <source>
        <strain evidence="1">CGMCC 1.18437</strain>
    </source>
</reference>
<accession>A0A7W8NQ53</accession>
<reference evidence="4" key="2">
    <citation type="journal article" date="2019" name="Int. J. Syst. Evol. Microbiol.">
        <title>The Global Catalogue of Microorganisms (GCM) 10K type strain sequencing project: providing services to taxonomists for standard genome sequencing and annotation.</title>
        <authorList>
            <consortium name="The Broad Institute Genomics Platform"/>
            <consortium name="The Broad Institute Genome Sequencing Center for Infectious Disease"/>
            <person name="Wu L."/>
            <person name="Ma J."/>
        </authorList>
    </citation>
    <scope>NUCLEOTIDE SEQUENCE [LARGE SCALE GENOMIC DNA]</scope>
    <source>
        <strain evidence="4">CGMCC 1.18437</strain>
    </source>
</reference>
<dbReference type="Proteomes" id="UP000539473">
    <property type="component" value="Unassembled WGS sequence"/>
</dbReference>
<evidence type="ECO:0000313" key="2">
    <source>
        <dbReference type="EMBL" id="MBB5374782.1"/>
    </source>
</evidence>
<dbReference type="RefSeq" id="WP_184109011.1">
    <property type="nucleotide sequence ID" value="NZ_BNAJ01000001.1"/>
</dbReference>
<evidence type="ECO:0000313" key="3">
    <source>
        <dbReference type="Proteomes" id="UP000539473"/>
    </source>
</evidence>
<sequence length="80" mass="8847">MNIDEHLSTGAVLERLGAQSASDYEAAVMRDVLLERFSGRDLDGLSEPEWLSAFGEMNRRKTTGWLKDEADNVKESSGEG</sequence>
<dbReference type="EMBL" id="BNAJ01000001">
    <property type="protein sequence ID" value="GHF33758.1"/>
    <property type="molecule type" value="Genomic_DNA"/>
</dbReference>
<evidence type="ECO:0000313" key="4">
    <source>
        <dbReference type="Proteomes" id="UP000619376"/>
    </source>
</evidence>
<evidence type="ECO:0000313" key="1">
    <source>
        <dbReference type="EMBL" id="GHF33758.1"/>
    </source>
</evidence>
<proteinExistence type="predicted"/>
<organism evidence="2 3">
    <name type="scientific">Deinococcus metalli</name>
    <dbReference type="NCBI Taxonomy" id="1141878"/>
    <lineage>
        <taxon>Bacteria</taxon>
        <taxon>Thermotogati</taxon>
        <taxon>Deinococcota</taxon>
        <taxon>Deinococci</taxon>
        <taxon>Deinococcales</taxon>
        <taxon>Deinococcaceae</taxon>
        <taxon>Deinococcus</taxon>
    </lineage>
</organism>
<dbReference type="EMBL" id="JACHFK010000001">
    <property type="protein sequence ID" value="MBB5374782.1"/>
    <property type="molecule type" value="Genomic_DNA"/>
</dbReference>
<keyword evidence="4" id="KW-1185">Reference proteome</keyword>
<comment type="caution">
    <text evidence="2">The sequence shown here is derived from an EMBL/GenBank/DDBJ whole genome shotgun (WGS) entry which is preliminary data.</text>
</comment>
<dbReference type="Proteomes" id="UP000619376">
    <property type="component" value="Unassembled WGS sequence"/>
</dbReference>
<gene>
    <name evidence="1" type="ORF">GCM10017781_08160</name>
    <name evidence="2" type="ORF">HNQ07_000226</name>
</gene>
<reference evidence="1" key="4">
    <citation type="submission" date="2024-05" db="EMBL/GenBank/DDBJ databases">
        <authorList>
            <person name="Sun Q."/>
            <person name="Zhou Y."/>
        </authorList>
    </citation>
    <scope>NUCLEOTIDE SEQUENCE</scope>
    <source>
        <strain evidence="1">CGMCC 1.18437</strain>
    </source>
</reference>
<protein>
    <submittedName>
        <fullName evidence="2">Uncharacterized protein</fullName>
    </submittedName>
</protein>